<evidence type="ECO:0000313" key="3">
    <source>
        <dbReference type="Proteomes" id="UP000266089"/>
    </source>
</evidence>
<organism evidence="2 3">
    <name type="scientific">Meiothermus taiwanensis</name>
    <dbReference type="NCBI Taxonomy" id="172827"/>
    <lineage>
        <taxon>Bacteria</taxon>
        <taxon>Thermotogati</taxon>
        <taxon>Deinococcota</taxon>
        <taxon>Deinococci</taxon>
        <taxon>Thermales</taxon>
        <taxon>Thermaceae</taxon>
        <taxon>Meiothermus</taxon>
    </lineage>
</organism>
<dbReference type="Proteomes" id="UP000266089">
    <property type="component" value="Unassembled WGS sequence"/>
</dbReference>
<accession>A0A399E2A3</accession>
<reference evidence="2 3" key="1">
    <citation type="submission" date="2018-08" db="EMBL/GenBank/DDBJ databases">
        <title>Meiothermus cateniformans JCM 15151 genome sequencing project.</title>
        <authorList>
            <person name="Da Costa M.S."/>
            <person name="Albuquerque L."/>
            <person name="Raposo P."/>
            <person name="Froufe H.J.C."/>
            <person name="Barroso C.S."/>
            <person name="Egas C."/>
        </authorList>
    </citation>
    <scope>NUCLEOTIDE SEQUENCE [LARGE SCALE GENOMIC DNA]</scope>
    <source>
        <strain evidence="2 3">JCM 15151</strain>
    </source>
</reference>
<proteinExistence type="predicted"/>
<dbReference type="EMBL" id="QWKX01000038">
    <property type="protein sequence ID" value="RIH76710.1"/>
    <property type="molecule type" value="Genomic_DNA"/>
</dbReference>
<feature type="region of interest" description="Disordered" evidence="1">
    <location>
        <begin position="56"/>
        <end position="101"/>
    </location>
</feature>
<dbReference type="AlphaFoldDB" id="A0A399E2A3"/>
<sequence>MGIQGFPAFYLHPHQAVPLGQGRQPKGADLVALHARGDLERPSGGVLHQSLHRARGHHPEGLPLHFHTGVHPEADGVGVLGGGSGLAEAEAHQARPPDIEVGPGSIPGDGPGLCASVLPAHPALHLLRAILVVEAHAQGQHLGAHVEHEGLVPVLPPDGGHRKRGHCLKRPDVVELKGGVYEQFGGLRHTGLDAVAEGVLAQAGQAALEQVDPRLHLAPEEQHPAVRLHAKVLLGQHFSIPDQHKLGQHLTSALVVALIAEFFLAL</sequence>
<name>A0A399E2A3_9DEIN</name>
<evidence type="ECO:0000313" key="2">
    <source>
        <dbReference type="EMBL" id="RIH76710.1"/>
    </source>
</evidence>
<comment type="caution">
    <text evidence="2">The sequence shown here is derived from an EMBL/GenBank/DDBJ whole genome shotgun (WGS) entry which is preliminary data.</text>
</comment>
<gene>
    <name evidence="2" type="ORF">Mcate_01671</name>
</gene>
<evidence type="ECO:0000256" key="1">
    <source>
        <dbReference type="SAM" id="MobiDB-lite"/>
    </source>
</evidence>
<feature type="compositionally biased region" description="Basic and acidic residues" evidence="1">
    <location>
        <begin position="89"/>
        <end position="98"/>
    </location>
</feature>
<protein>
    <submittedName>
        <fullName evidence="2">Uncharacterized protein</fullName>
    </submittedName>
</protein>